<gene>
    <name evidence="6" type="ORF">FRX57_01985</name>
</gene>
<keyword evidence="7" id="KW-1185">Reference proteome</keyword>
<dbReference type="PRINTS" id="PR00377">
    <property type="entry name" value="IMPHPHTASES"/>
</dbReference>
<sequence>MENKYHFACQLIREAGQFIKGRMTSDLDIEEKSGFGDLVTNMDRETQDFLIAGIKARYPDDAILAEENGVTHDIKDGRVWVLDPIDGTVNFIVLQDDFCIMMAYLEDGVGQFGLIYQVMADKLYSGGGQFAVVCNKEPLPVYQERQLAQSLFACNSRMYAQNTGGVRQLLDQCLGIRMYGGAGISMSKVLSGQLLGYFSRIQVWDYMAAKIMGEGLGYCLLTLDGQEPDFKTRQQVMFIPKAKLTEVLSYLKGVTI</sequence>
<dbReference type="InterPro" id="IPR000760">
    <property type="entry name" value="Inositol_monophosphatase-like"/>
</dbReference>
<dbReference type="EMBL" id="VOHL01000001">
    <property type="protein sequence ID" value="TWS98995.1"/>
    <property type="molecule type" value="Genomic_DNA"/>
</dbReference>
<evidence type="ECO:0000256" key="1">
    <source>
        <dbReference type="ARBA" id="ARBA00001946"/>
    </source>
</evidence>
<dbReference type="GO" id="GO:0046872">
    <property type="term" value="F:metal ion binding"/>
    <property type="evidence" value="ECO:0007669"/>
    <property type="project" value="UniProtKB-KW"/>
</dbReference>
<dbReference type="FunFam" id="3.30.540.10:FF:000003">
    <property type="entry name" value="Inositol-1-monophosphatase"/>
    <property type="match status" value="1"/>
</dbReference>
<dbReference type="PANTHER" id="PTHR20854:SF4">
    <property type="entry name" value="INOSITOL-1-MONOPHOSPHATASE-RELATED"/>
    <property type="match status" value="1"/>
</dbReference>
<name>A0A5C5SGB2_9STRE</name>
<reference evidence="6 7" key="1">
    <citation type="submission" date="2019-08" db="EMBL/GenBank/DDBJ databases">
        <authorList>
            <person name="Lei W."/>
        </authorList>
    </citation>
    <scope>NUCLEOTIDE SEQUENCE [LARGE SCALE GENOMIC DNA]</scope>
    <source>
        <strain evidence="6 7">CCUG 66496</strain>
    </source>
</reference>
<dbReference type="GO" id="GO:0008934">
    <property type="term" value="F:inositol monophosphate 1-phosphatase activity"/>
    <property type="evidence" value="ECO:0007669"/>
    <property type="project" value="TreeGrafter"/>
</dbReference>
<evidence type="ECO:0000256" key="3">
    <source>
        <dbReference type="ARBA" id="ARBA00022801"/>
    </source>
</evidence>
<dbReference type="GO" id="GO:0006020">
    <property type="term" value="P:inositol metabolic process"/>
    <property type="evidence" value="ECO:0007669"/>
    <property type="project" value="TreeGrafter"/>
</dbReference>
<evidence type="ECO:0000256" key="4">
    <source>
        <dbReference type="ARBA" id="ARBA00022842"/>
    </source>
</evidence>
<dbReference type="AlphaFoldDB" id="A0A5C5SGB2"/>
<feature type="binding site" evidence="5">
    <location>
        <position position="66"/>
    </location>
    <ligand>
        <name>Mg(2+)</name>
        <dbReference type="ChEBI" id="CHEBI:18420"/>
        <label>1</label>
        <note>catalytic</note>
    </ligand>
</feature>
<keyword evidence="4 5" id="KW-0460">Magnesium</keyword>
<dbReference type="CDD" id="cd01637">
    <property type="entry name" value="IMPase_like"/>
    <property type="match status" value="1"/>
</dbReference>
<protein>
    <submittedName>
        <fullName evidence="6">Inositol monophosphatase family protein</fullName>
    </submittedName>
</protein>
<dbReference type="Proteomes" id="UP000317430">
    <property type="component" value="Unassembled WGS sequence"/>
</dbReference>
<evidence type="ECO:0000256" key="2">
    <source>
        <dbReference type="ARBA" id="ARBA00022723"/>
    </source>
</evidence>
<evidence type="ECO:0000256" key="5">
    <source>
        <dbReference type="PIRSR" id="PIRSR600760-2"/>
    </source>
</evidence>
<feature type="binding site" evidence="5">
    <location>
        <position position="83"/>
    </location>
    <ligand>
        <name>Mg(2+)</name>
        <dbReference type="ChEBI" id="CHEBI:18420"/>
        <label>1</label>
        <note>catalytic</note>
    </ligand>
</feature>
<keyword evidence="2 5" id="KW-0479">Metal-binding</keyword>
<dbReference type="Pfam" id="PF00459">
    <property type="entry name" value="Inositol_P"/>
    <property type="match status" value="1"/>
</dbReference>
<dbReference type="Gene3D" id="3.40.190.80">
    <property type="match status" value="1"/>
</dbReference>
<evidence type="ECO:0000313" key="6">
    <source>
        <dbReference type="EMBL" id="TWS98995.1"/>
    </source>
</evidence>
<feature type="binding site" evidence="5">
    <location>
        <position position="85"/>
    </location>
    <ligand>
        <name>Mg(2+)</name>
        <dbReference type="ChEBI" id="CHEBI:18420"/>
        <label>1</label>
        <note>catalytic</note>
    </ligand>
</feature>
<accession>A0A5C5SGB2</accession>
<organism evidence="6 7">
    <name type="scientific">Streptococcus cuniculipharyngis</name>
    <dbReference type="NCBI Taxonomy" id="1562651"/>
    <lineage>
        <taxon>Bacteria</taxon>
        <taxon>Bacillati</taxon>
        <taxon>Bacillota</taxon>
        <taxon>Bacilli</taxon>
        <taxon>Lactobacillales</taxon>
        <taxon>Streptococcaceae</taxon>
        <taxon>Streptococcus</taxon>
    </lineage>
</organism>
<dbReference type="OrthoDB" id="9772456at2"/>
<dbReference type="SUPFAM" id="SSF56655">
    <property type="entry name" value="Carbohydrate phosphatase"/>
    <property type="match status" value="1"/>
</dbReference>
<feature type="binding site" evidence="5">
    <location>
        <position position="205"/>
    </location>
    <ligand>
        <name>Mg(2+)</name>
        <dbReference type="ChEBI" id="CHEBI:18420"/>
        <label>1</label>
        <note>catalytic</note>
    </ligand>
</feature>
<proteinExistence type="predicted"/>
<dbReference type="PANTHER" id="PTHR20854">
    <property type="entry name" value="INOSITOL MONOPHOSPHATASE"/>
    <property type="match status" value="1"/>
</dbReference>
<feature type="binding site" evidence="5">
    <location>
        <position position="86"/>
    </location>
    <ligand>
        <name>Mg(2+)</name>
        <dbReference type="ChEBI" id="CHEBI:18420"/>
        <label>1</label>
        <note>catalytic</note>
    </ligand>
</feature>
<dbReference type="Gene3D" id="3.30.540.10">
    <property type="entry name" value="Fructose-1,6-Bisphosphatase, subunit A, domain 1"/>
    <property type="match status" value="1"/>
</dbReference>
<keyword evidence="3" id="KW-0378">Hydrolase</keyword>
<dbReference type="GO" id="GO:0007165">
    <property type="term" value="P:signal transduction"/>
    <property type="evidence" value="ECO:0007669"/>
    <property type="project" value="TreeGrafter"/>
</dbReference>
<evidence type="ECO:0000313" key="7">
    <source>
        <dbReference type="Proteomes" id="UP000317430"/>
    </source>
</evidence>
<dbReference type="RefSeq" id="WP_146566109.1">
    <property type="nucleotide sequence ID" value="NZ_VOHL01000001.1"/>
</dbReference>
<comment type="caution">
    <text evidence="6">The sequence shown here is derived from an EMBL/GenBank/DDBJ whole genome shotgun (WGS) entry which is preliminary data.</text>
</comment>
<comment type="cofactor">
    <cofactor evidence="1 5">
        <name>Mg(2+)</name>
        <dbReference type="ChEBI" id="CHEBI:18420"/>
    </cofactor>
</comment>